<dbReference type="InterPro" id="IPR027785">
    <property type="entry name" value="UvrD-like_helicase_C"/>
</dbReference>
<comment type="catalytic activity">
    <reaction evidence="3">
        <text>ATP + H2O = ADP + phosphate + H(+)</text>
        <dbReference type="Rhea" id="RHEA:13065"/>
        <dbReference type="ChEBI" id="CHEBI:15377"/>
        <dbReference type="ChEBI" id="CHEBI:15378"/>
        <dbReference type="ChEBI" id="CHEBI:30616"/>
        <dbReference type="ChEBI" id="CHEBI:43474"/>
        <dbReference type="ChEBI" id="CHEBI:456216"/>
        <dbReference type="EC" id="5.6.2.3"/>
    </reaction>
</comment>
<name>A0A2W0HPI1_9BACI</name>
<feature type="domain" description="AAA+ ATPase" evidence="4">
    <location>
        <begin position="352"/>
        <end position="514"/>
    </location>
</feature>
<evidence type="ECO:0000256" key="3">
    <source>
        <dbReference type="HAMAP-Rule" id="MF_01488"/>
    </source>
</evidence>
<dbReference type="InterPro" id="IPR055446">
    <property type="entry name" value="RecD2_N_OB"/>
</dbReference>
<dbReference type="PANTHER" id="PTHR43788">
    <property type="entry name" value="DNA2/NAM7 HELICASE FAMILY MEMBER"/>
    <property type="match status" value="1"/>
</dbReference>
<dbReference type="OrthoDB" id="9803432at2"/>
<dbReference type="InterPro" id="IPR003593">
    <property type="entry name" value="AAA+_ATPase"/>
</dbReference>
<dbReference type="Pfam" id="PF23139">
    <property type="entry name" value="OB_YrrC"/>
    <property type="match status" value="1"/>
</dbReference>
<dbReference type="InterPro" id="IPR027417">
    <property type="entry name" value="P-loop_NTPase"/>
</dbReference>
<accession>A0A2W0HPI1</accession>
<dbReference type="Gene3D" id="3.40.50.300">
    <property type="entry name" value="P-loop containing nucleotide triphosphate hydrolases"/>
    <property type="match status" value="2"/>
</dbReference>
<keyword evidence="3" id="KW-0378">Hydrolase</keyword>
<keyword evidence="2 3" id="KW-0067">ATP-binding</keyword>
<dbReference type="SUPFAM" id="SSF52540">
    <property type="entry name" value="P-loop containing nucleoside triphosphate hydrolases"/>
    <property type="match status" value="1"/>
</dbReference>
<dbReference type="Gene3D" id="1.10.150.20">
    <property type="entry name" value="5' to 3' exonuclease, C-terminal subdomain"/>
    <property type="match status" value="1"/>
</dbReference>
<dbReference type="Proteomes" id="UP000248066">
    <property type="component" value="Unassembled WGS sequence"/>
</dbReference>
<dbReference type="SMART" id="SM00382">
    <property type="entry name" value="AAA"/>
    <property type="match status" value="1"/>
</dbReference>
<comment type="caution">
    <text evidence="5">The sequence shown here is derived from an EMBL/GenBank/DDBJ whole genome shotgun (WGS) entry which is preliminary data.</text>
</comment>
<proteinExistence type="inferred from homology"/>
<dbReference type="GO" id="GO:0043139">
    <property type="term" value="F:5'-3' DNA helicase activity"/>
    <property type="evidence" value="ECO:0007669"/>
    <property type="project" value="UniProtKB-UniRule"/>
</dbReference>
<dbReference type="GO" id="GO:0003677">
    <property type="term" value="F:DNA binding"/>
    <property type="evidence" value="ECO:0007669"/>
    <property type="project" value="UniProtKB-UniRule"/>
</dbReference>
<dbReference type="GO" id="GO:0009338">
    <property type="term" value="C:exodeoxyribonuclease V complex"/>
    <property type="evidence" value="ECO:0007669"/>
    <property type="project" value="TreeGrafter"/>
</dbReference>
<dbReference type="CDD" id="cd17933">
    <property type="entry name" value="DEXSc_RecD-like"/>
    <property type="match status" value="1"/>
</dbReference>
<keyword evidence="3 5" id="KW-0347">Helicase</keyword>
<dbReference type="Pfam" id="PF13538">
    <property type="entry name" value="UvrD_C_2"/>
    <property type="match status" value="1"/>
</dbReference>
<dbReference type="GO" id="GO:0016887">
    <property type="term" value="F:ATP hydrolysis activity"/>
    <property type="evidence" value="ECO:0007669"/>
    <property type="project" value="RHEA"/>
</dbReference>
<dbReference type="InterPro" id="IPR050534">
    <property type="entry name" value="Coronavir_polyprotein_1ab"/>
</dbReference>
<dbReference type="Gene3D" id="1.10.10.2220">
    <property type="match status" value="1"/>
</dbReference>
<dbReference type="EC" id="5.6.2.3" evidence="3"/>
<keyword evidence="3" id="KW-0238">DNA-binding</keyword>
<dbReference type="AlphaFoldDB" id="A0A2W0HPI1"/>
<dbReference type="Pfam" id="PF14490">
    <property type="entry name" value="HHH_RecD2"/>
    <property type="match status" value="1"/>
</dbReference>
<gene>
    <name evidence="3" type="primary">recD2</name>
    <name evidence="5" type="ORF">CR205_09510</name>
</gene>
<comment type="similarity">
    <text evidence="3">Belongs to the RecD family. RecD2 subfamily.</text>
</comment>
<keyword evidence="6" id="KW-1185">Reference proteome</keyword>
<dbReference type="InterPro" id="IPR006345">
    <property type="entry name" value="RecD2"/>
</dbReference>
<dbReference type="RefSeq" id="WP_110518955.1">
    <property type="nucleotide sequence ID" value="NZ_PDOF01000001.1"/>
</dbReference>
<keyword evidence="3" id="KW-0413">Isomerase</keyword>
<dbReference type="InterPro" id="IPR041451">
    <property type="entry name" value="RecD2_SH13"/>
</dbReference>
<dbReference type="Pfam" id="PF13245">
    <property type="entry name" value="AAA_19"/>
    <property type="match status" value="1"/>
</dbReference>
<dbReference type="InterPro" id="IPR029493">
    <property type="entry name" value="RecD2-like_HHH"/>
</dbReference>
<reference evidence="5 6" key="1">
    <citation type="submission" date="2017-10" db="EMBL/GenBank/DDBJ databases">
        <title>Bacillus sp. nov., a halophilic bacterium isolated from a Yangshapao Lake.</title>
        <authorList>
            <person name="Wang H."/>
        </authorList>
    </citation>
    <scope>NUCLEOTIDE SEQUENCE [LARGE SCALE GENOMIC DNA]</scope>
    <source>
        <strain evidence="5 6">YSP-3</strain>
    </source>
</reference>
<evidence type="ECO:0000313" key="6">
    <source>
        <dbReference type="Proteomes" id="UP000248066"/>
    </source>
</evidence>
<dbReference type="Gene3D" id="2.30.30.940">
    <property type="match status" value="1"/>
</dbReference>
<dbReference type="GO" id="GO:0017116">
    <property type="term" value="F:single-stranded DNA helicase activity"/>
    <property type="evidence" value="ECO:0007669"/>
    <property type="project" value="TreeGrafter"/>
</dbReference>
<dbReference type="GO" id="GO:0006310">
    <property type="term" value="P:DNA recombination"/>
    <property type="evidence" value="ECO:0007669"/>
    <property type="project" value="InterPro"/>
</dbReference>
<dbReference type="HAMAP" id="MF_01488">
    <property type="entry name" value="RecD2"/>
    <property type="match status" value="1"/>
</dbReference>
<dbReference type="EMBL" id="PDOF01000001">
    <property type="protein sequence ID" value="PYZ98789.1"/>
    <property type="molecule type" value="Genomic_DNA"/>
</dbReference>
<protein>
    <recommendedName>
        <fullName evidence="3">ATP-dependent RecD2 DNA helicase</fullName>
        <ecNumber evidence="3">5.6.2.3</ecNumber>
    </recommendedName>
    <alternativeName>
        <fullName evidence="3">DNA 5'-3' helicase subunit RecD2</fullName>
    </alternativeName>
</protein>
<evidence type="ECO:0000256" key="2">
    <source>
        <dbReference type="ARBA" id="ARBA00022840"/>
    </source>
</evidence>
<feature type="binding site" evidence="3">
    <location>
        <begin position="363"/>
        <end position="367"/>
    </location>
    <ligand>
        <name>ATP</name>
        <dbReference type="ChEBI" id="CHEBI:30616"/>
    </ligand>
</feature>
<organism evidence="5 6">
    <name type="scientific">Alteribacter lacisalsi</name>
    <dbReference type="NCBI Taxonomy" id="2045244"/>
    <lineage>
        <taxon>Bacteria</taxon>
        <taxon>Bacillati</taxon>
        <taxon>Bacillota</taxon>
        <taxon>Bacilli</taxon>
        <taxon>Bacillales</taxon>
        <taxon>Bacillaceae</taxon>
        <taxon>Alteribacter</taxon>
    </lineage>
</organism>
<dbReference type="NCBIfam" id="TIGR01448">
    <property type="entry name" value="recD_rel"/>
    <property type="match status" value="1"/>
</dbReference>
<dbReference type="GO" id="GO:0005524">
    <property type="term" value="F:ATP binding"/>
    <property type="evidence" value="ECO:0007669"/>
    <property type="project" value="UniProtKB-UniRule"/>
</dbReference>
<dbReference type="PANTHER" id="PTHR43788:SF6">
    <property type="entry name" value="DNA HELICASE B"/>
    <property type="match status" value="1"/>
</dbReference>
<sequence>MTGTEETNQANHVKGELLHLIYHNEESLYTVAKIKVIDTSLDLSERELTVVGILPKPDQDVTYLFHGEMKEHPRFGRQFKADQVRKEVPQTKQGIVHYLSSERFPGIGLKTAEKIVDELGDNALSAILADKAVLERVDGLKQDKADSIYKVLLEEQGVEQVLLKLYDYGFGLQLAMKVYQAYKLDAMRIMEENPYQMIEDVEGIGFAKADAIGQHQGLTGSHPDRIKAAVFYVLTEQSMNSGHVYTPTQNVILESQRLLTGPERVSEDDIAACMIEMGEEQKVMVEEDRMYLKTLYFAEKGIVTNLHRLISRGKSVEEFPESEFLKALGKTEESLGIEYADSQKEAIRTALSSGVTVLTGGPGTGKTTVINGLVEVYGRLKGLSVNPDDYKKDAQFPVILAAPTGRAAKRMSESTGLPASTIHRLLGFKGSQDDFEYGEHHQLEGSLIILDEMSMVDTWLCNQLLKAVPDDMQVLFVGDEDQLPSVGPGQILSDILEAGIVPAVQLTAIFRQAEGSSIITFSHDIKEGRKLSAEESAGSDLRFFPCGPLQVPDAVRQICQKAVERGYTARDIQVLAPMYRGDAGVTALNQMLQELFNPSKEQKREVAFGDVAYRHGDMVLQLVNNPEEHVYNGDRGEIVAIFLPKETEQNETMIVISFDGIEVSYSKSDLNQITHAYCCSIHKSQGSEFPIVVMPVIRNYARMLRKNLIYTGVTRAKDFLLLCGDWRALEYAVGRDDDLVRNTTLCDKLKQAFMEGTHQHEKTGVAKD</sequence>
<evidence type="ECO:0000259" key="4">
    <source>
        <dbReference type="SMART" id="SM00382"/>
    </source>
</evidence>
<dbReference type="Pfam" id="PF18335">
    <property type="entry name" value="SH3_13"/>
    <property type="match status" value="1"/>
</dbReference>
<comment type="function">
    <text evidence="3">DNA-dependent ATPase and ATP-dependent 5'-3' DNA helicase. Has no activity on blunt DNA or DNA with 3'-overhangs, requires at least 10 bases of 5'-ssDNA for helicase activity.</text>
</comment>
<dbReference type="CDD" id="cd18809">
    <property type="entry name" value="SF1_C_RecD"/>
    <property type="match status" value="1"/>
</dbReference>
<keyword evidence="1 3" id="KW-0547">Nucleotide-binding</keyword>
<evidence type="ECO:0000256" key="1">
    <source>
        <dbReference type="ARBA" id="ARBA00022741"/>
    </source>
</evidence>
<evidence type="ECO:0000313" key="5">
    <source>
        <dbReference type="EMBL" id="PYZ98789.1"/>
    </source>
</evidence>